<gene>
    <name evidence="1" type="ORF">E2C01_063468</name>
</gene>
<organism evidence="1 2">
    <name type="scientific">Portunus trituberculatus</name>
    <name type="common">Swimming crab</name>
    <name type="synonym">Neptunus trituberculatus</name>
    <dbReference type="NCBI Taxonomy" id="210409"/>
    <lineage>
        <taxon>Eukaryota</taxon>
        <taxon>Metazoa</taxon>
        <taxon>Ecdysozoa</taxon>
        <taxon>Arthropoda</taxon>
        <taxon>Crustacea</taxon>
        <taxon>Multicrustacea</taxon>
        <taxon>Malacostraca</taxon>
        <taxon>Eumalacostraca</taxon>
        <taxon>Eucarida</taxon>
        <taxon>Decapoda</taxon>
        <taxon>Pleocyemata</taxon>
        <taxon>Brachyura</taxon>
        <taxon>Eubrachyura</taxon>
        <taxon>Portunoidea</taxon>
        <taxon>Portunidae</taxon>
        <taxon>Portuninae</taxon>
        <taxon>Portunus</taxon>
    </lineage>
</organism>
<sequence length="12" mass="1378">MPPTTRQHSPLL</sequence>
<comment type="caution">
    <text evidence="1">The sequence shown here is derived from an EMBL/GenBank/DDBJ whole genome shotgun (WGS) entry which is preliminary data.</text>
</comment>
<protein>
    <submittedName>
        <fullName evidence="1">Uncharacterized protein</fullName>
    </submittedName>
</protein>
<proteinExistence type="predicted"/>
<evidence type="ECO:0000313" key="2">
    <source>
        <dbReference type="Proteomes" id="UP000324222"/>
    </source>
</evidence>
<dbReference type="EMBL" id="VSRR010029104">
    <property type="protein sequence ID" value="MPC69252.1"/>
    <property type="molecule type" value="Genomic_DNA"/>
</dbReference>
<dbReference type="Proteomes" id="UP000324222">
    <property type="component" value="Unassembled WGS sequence"/>
</dbReference>
<keyword evidence="2" id="KW-1185">Reference proteome</keyword>
<name>A0A5B7HDS0_PORTR</name>
<reference evidence="1 2" key="1">
    <citation type="submission" date="2019-05" db="EMBL/GenBank/DDBJ databases">
        <title>Another draft genome of Portunus trituberculatus and its Hox gene families provides insights of decapod evolution.</title>
        <authorList>
            <person name="Jeong J.-H."/>
            <person name="Song I."/>
            <person name="Kim S."/>
            <person name="Choi T."/>
            <person name="Kim D."/>
            <person name="Ryu S."/>
            <person name="Kim W."/>
        </authorList>
    </citation>
    <scope>NUCLEOTIDE SEQUENCE [LARGE SCALE GENOMIC DNA]</scope>
    <source>
        <tissue evidence="1">Muscle</tissue>
    </source>
</reference>
<evidence type="ECO:0000313" key="1">
    <source>
        <dbReference type="EMBL" id="MPC69252.1"/>
    </source>
</evidence>
<accession>A0A5B7HDS0</accession>